<dbReference type="RefSeq" id="WP_043395062.1">
    <property type="nucleotide sequence ID" value="NZ_JPMI01000096.1"/>
</dbReference>
<dbReference type="AlphaFoldDB" id="A0A084SVB9"/>
<gene>
    <name evidence="1" type="ORF">Q664_15490</name>
</gene>
<name>A0A084SVB9_9BACT</name>
<sequence length="164" mass="18409">MMTLSRGQVLGVVLALLAAGAVLFFWPREEPGVKEAITRKVVQMTDAAERKDMAELMEGVAENFQTGEGWDKRQVKGVLLGQVLRGNWVRIFVKDLNVTEVNPSQGDVQMKIIFGRSQTDQLETLAEESVLSAYLIEGTFEKQEDGEWRIVQAKHRSLSPTELF</sequence>
<evidence type="ECO:0000313" key="2">
    <source>
        <dbReference type="Proteomes" id="UP000028547"/>
    </source>
</evidence>
<evidence type="ECO:0000313" key="1">
    <source>
        <dbReference type="EMBL" id="KFA92404.1"/>
    </source>
</evidence>
<dbReference type="Proteomes" id="UP000028547">
    <property type="component" value="Unassembled WGS sequence"/>
</dbReference>
<protein>
    <submittedName>
        <fullName evidence="1">Uncharacterized protein</fullName>
    </submittedName>
</protein>
<accession>A0A084SVB9</accession>
<dbReference type="EMBL" id="JPMI01000096">
    <property type="protein sequence ID" value="KFA92404.1"/>
    <property type="molecule type" value="Genomic_DNA"/>
</dbReference>
<organism evidence="1 2">
    <name type="scientific">Archangium violaceum Cb vi76</name>
    <dbReference type="NCBI Taxonomy" id="1406225"/>
    <lineage>
        <taxon>Bacteria</taxon>
        <taxon>Pseudomonadati</taxon>
        <taxon>Myxococcota</taxon>
        <taxon>Myxococcia</taxon>
        <taxon>Myxococcales</taxon>
        <taxon>Cystobacterineae</taxon>
        <taxon>Archangiaceae</taxon>
        <taxon>Archangium</taxon>
    </lineage>
</organism>
<reference evidence="1 2" key="1">
    <citation type="submission" date="2014-07" db="EMBL/GenBank/DDBJ databases">
        <title>Draft Genome Sequence of Gephyronic Acid Producer, Cystobacter violaceus Strain Cb vi76.</title>
        <authorList>
            <person name="Stevens D.C."/>
            <person name="Young J."/>
            <person name="Carmichael R."/>
            <person name="Tan J."/>
            <person name="Taylor R.E."/>
        </authorList>
    </citation>
    <scope>NUCLEOTIDE SEQUENCE [LARGE SCALE GENOMIC DNA]</scope>
    <source>
        <strain evidence="1 2">Cb vi76</strain>
    </source>
</reference>
<proteinExistence type="predicted"/>
<comment type="caution">
    <text evidence="1">The sequence shown here is derived from an EMBL/GenBank/DDBJ whole genome shotgun (WGS) entry which is preliminary data.</text>
</comment>